<comment type="pathway">
    <text evidence="1">Metabolic intermediate biosynthesis; chorismate biosynthesis; chorismate from D-erythrose 4-phosphate and phosphoenolpyruvate: step 6/7.</text>
</comment>
<evidence type="ECO:0000256" key="5">
    <source>
        <dbReference type="ARBA" id="ARBA00022605"/>
    </source>
</evidence>
<sequence length="406" mass="42721">MSARLDWISQTGGPLRGALRVPGDKSISHRALMLAALAQGQSRVSGFLEGEDTRATARILQQLGVRIAAPSAGERVIEGVGLHGLRPSARPLDCGNAGTGMRLLAGLLAGQGFDSTLIGDASLAQRPMRRVIEPLTTLGARIDSSDGRPPLRIHGNTGLHGHAVTTAIASAQVKSAILLAGLYAGGVTRVDEPRPTRDYTERMLQAFGWPIEFGPGWASLPGRQSLRACDVQVPGDFSSAAFFIVAATLVPGSELLLQEVGLNPRRIGLIEVLRAMGADIRIEAPRQQDGEPIADLRVRHVDLRGIEVPLAHVADMIDEFPILFVAAACAAGVTRVHGAAELRVKESDRIAVMASGLRALGIDVRETPDGALIHGGGLRGGAVDSRGDHRCAMSFAVAGLRAKVRA</sequence>
<reference evidence="10" key="2">
    <citation type="journal article" date="2014" name="ISME J.">
        <title>Microbial stratification in low pH oxic and suboxic macroscopic growths along an acid mine drainage.</title>
        <authorList>
            <person name="Mendez-Garcia C."/>
            <person name="Mesa V."/>
            <person name="Sprenger R.R."/>
            <person name="Richter M."/>
            <person name="Diez M.S."/>
            <person name="Solano J."/>
            <person name="Bargiela R."/>
            <person name="Golyshina O.V."/>
            <person name="Manteca A."/>
            <person name="Ramos J.L."/>
            <person name="Gallego J.R."/>
            <person name="Llorente I."/>
            <person name="Martins Dos Santos V.A."/>
            <person name="Jensen O.N."/>
            <person name="Pelaez A.I."/>
            <person name="Sanchez J."/>
            <person name="Ferrer M."/>
        </authorList>
    </citation>
    <scope>NUCLEOTIDE SEQUENCE</scope>
</reference>
<dbReference type="PANTHER" id="PTHR21090:SF5">
    <property type="entry name" value="PENTAFUNCTIONAL AROM POLYPEPTIDE"/>
    <property type="match status" value="1"/>
</dbReference>
<accession>T1AZH9</accession>
<dbReference type="InterPro" id="IPR006264">
    <property type="entry name" value="EPSP_synthase"/>
</dbReference>
<proteinExistence type="inferred from homology"/>
<keyword evidence="7" id="KW-0057">Aromatic amino acid biosynthesis</keyword>
<dbReference type="FunFam" id="3.65.10.10:FF:000005">
    <property type="entry name" value="3-phosphoshikimate 1-carboxyvinyltransferase"/>
    <property type="match status" value="1"/>
</dbReference>
<dbReference type="Pfam" id="PF00275">
    <property type="entry name" value="EPSP_synthase"/>
    <property type="match status" value="1"/>
</dbReference>
<dbReference type="NCBIfam" id="TIGR01356">
    <property type="entry name" value="aroA"/>
    <property type="match status" value="1"/>
</dbReference>
<keyword evidence="6 10" id="KW-0808">Transferase</keyword>
<reference evidence="10" key="1">
    <citation type="submission" date="2013-08" db="EMBL/GenBank/DDBJ databases">
        <authorList>
            <person name="Mendez C."/>
            <person name="Richter M."/>
            <person name="Ferrer M."/>
            <person name="Sanchez J."/>
        </authorList>
    </citation>
    <scope>NUCLEOTIDE SEQUENCE</scope>
</reference>
<keyword evidence="5" id="KW-0028">Amino-acid biosynthesis</keyword>
<dbReference type="Gene3D" id="3.65.10.10">
    <property type="entry name" value="Enolpyruvate transferase domain"/>
    <property type="match status" value="2"/>
</dbReference>
<gene>
    <name evidence="10" type="ORF">B2A_03116</name>
</gene>
<dbReference type="PROSITE" id="PS00104">
    <property type="entry name" value="EPSP_SYNTHASE_1"/>
    <property type="match status" value="1"/>
</dbReference>
<dbReference type="GO" id="GO:0003866">
    <property type="term" value="F:3-phosphoshikimate 1-carboxyvinyltransferase activity"/>
    <property type="evidence" value="ECO:0007669"/>
    <property type="project" value="UniProtKB-EC"/>
</dbReference>
<dbReference type="SUPFAM" id="SSF55205">
    <property type="entry name" value="EPT/RTPC-like"/>
    <property type="match status" value="1"/>
</dbReference>
<dbReference type="CDD" id="cd01556">
    <property type="entry name" value="EPSP_synthase"/>
    <property type="match status" value="1"/>
</dbReference>
<dbReference type="InterPro" id="IPR001986">
    <property type="entry name" value="Enolpyruvate_Tfrase_dom"/>
</dbReference>
<evidence type="ECO:0000256" key="8">
    <source>
        <dbReference type="ARBA" id="ARBA00044633"/>
    </source>
</evidence>
<dbReference type="InterPro" id="IPR023193">
    <property type="entry name" value="EPSP_synthase_CS"/>
</dbReference>
<feature type="domain" description="Enolpyruvate transferase" evidence="9">
    <location>
        <begin position="11"/>
        <end position="403"/>
    </location>
</feature>
<dbReference type="GO" id="GO:0009423">
    <property type="term" value="P:chorismate biosynthetic process"/>
    <property type="evidence" value="ECO:0007669"/>
    <property type="project" value="UniProtKB-UniPathway"/>
</dbReference>
<evidence type="ECO:0000256" key="3">
    <source>
        <dbReference type="ARBA" id="ARBA00012450"/>
    </source>
</evidence>
<dbReference type="UniPathway" id="UPA00053">
    <property type="reaction ID" value="UER00089"/>
</dbReference>
<feature type="non-terminal residue" evidence="10">
    <location>
        <position position="406"/>
    </location>
</feature>
<evidence type="ECO:0000256" key="6">
    <source>
        <dbReference type="ARBA" id="ARBA00022679"/>
    </source>
</evidence>
<dbReference type="InterPro" id="IPR013792">
    <property type="entry name" value="RNA3'P_cycl/enolpyr_Trfase_a/b"/>
</dbReference>
<dbReference type="GO" id="GO:0008652">
    <property type="term" value="P:amino acid biosynthetic process"/>
    <property type="evidence" value="ECO:0007669"/>
    <property type="project" value="UniProtKB-KW"/>
</dbReference>
<dbReference type="InterPro" id="IPR036968">
    <property type="entry name" value="Enolpyruvate_Tfrase_sf"/>
</dbReference>
<evidence type="ECO:0000256" key="4">
    <source>
        <dbReference type="ARBA" id="ARBA00022490"/>
    </source>
</evidence>
<evidence type="ECO:0000256" key="7">
    <source>
        <dbReference type="ARBA" id="ARBA00023141"/>
    </source>
</evidence>
<evidence type="ECO:0000313" key="10">
    <source>
        <dbReference type="EMBL" id="EQD61758.1"/>
    </source>
</evidence>
<comment type="caution">
    <text evidence="10">The sequence shown here is derived from an EMBL/GenBank/DDBJ whole genome shotgun (WGS) entry which is preliminary data.</text>
</comment>
<dbReference type="HAMAP" id="MF_00210">
    <property type="entry name" value="EPSP_synth"/>
    <property type="match status" value="1"/>
</dbReference>
<protein>
    <recommendedName>
        <fullName evidence="3">3-phosphoshikimate 1-carboxyvinyltransferase</fullName>
        <ecNumber evidence="3">2.5.1.19</ecNumber>
    </recommendedName>
</protein>
<dbReference type="EMBL" id="AUZZ01002088">
    <property type="protein sequence ID" value="EQD61758.1"/>
    <property type="molecule type" value="Genomic_DNA"/>
</dbReference>
<dbReference type="PIRSF" id="PIRSF000505">
    <property type="entry name" value="EPSPS"/>
    <property type="match status" value="1"/>
</dbReference>
<keyword evidence="4" id="KW-0963">Cytoplasm</keyword>
<comment type="similarity">
    <text evidence="2">Belongs to the EPSP synthase family.</text>
</comment>
<organism evidence="10">
    <name type="scientific">mine drainage metagenome</name>
    <dbReference type="NCBI Taxonomy" id="410659"/>
    <lineage>
        <taxon>unclassified sequences</taxon>
        <taxon>metagenomes</taxon>
        <taxon>ecological metagenomes</taxon>
    </lineage>
</organism>
<dbReference type="PANTHER" id="PTHR21090">
    <property type="entry name" value="AROM/DEHYDROQUINATE SYNTHASE"/>
    <property type="match status" value="1"/>
</dbReference>
<name>T1AZH9_9ZZZZ</name>
<evidence type="ECO:0000256" key="2">
    <source>
        <dbReference type="ARBA" id="ARBA00009948"/>
    </source>
</evidence>
<dbReference type="AlphaFoldDB" id="T1AZH9"/>
<dbReference type="EC" id="2.5.1.19" evidence="3"/>
<comment type="catalytic activity">
    <reaction evidence="8">
        <text>3-phosphoshikimate + phosphoenolpyruvate = 5-O-(1-carboxyvinyl)-3-phosphoshikimate + phosphate</text>
        <dbReference type="Rhea" id="RHEA:21256"/>
        <dbReference type="ChEBI" id="CHEBI:43474"/>
        <dbReference type="ChEBI" id="CHEBI:57701"/>
        <dbReference type="ChEBI" id="CHEBI:58702"/>
        <dbReference type="ChEBI" id="CHEBI:145989"/>
        <dbReference type="EC" id="2.5.1.19"/>
    </reaction>
    <physiologicalReaction direction="left-to-right" evidence="8">
        <dbReference type="Rhea" id="RHEA:21257"/>
    </physiologicalReaction>
</comment>
<dbReference type="GO" id="GO:0009073">
    <property type="term" value="P:aromatic amino acid family biosynthetic process"/>
    <property type="evidence" value="ECO:0007669"/>
    <property type="project" value="UniProtKB-KW"/>
</dbReference>
<evidence type="ECO:0000256" key="1">
    <source>
        <dbReference type="ARBA" id="ARBA00004811"/>
    </source>
</evidence>
<dbReference type="PROSITE" id="PS00885">
    <property type="entry name" value="EPSP_SYNTHASE_2"/>
    <property type="match status" value="1"/>
</dbReference>
<evidence type="ECO:0000259" key="9">
    <source>
        <dbReference type="Pfam" id="PF00275"/>
    </source>
</evidence>